<keyword evidence="2" id="KW-1185">Reference proteome</keyword>
<gene>
    <name evidence="1" type="ORF">KFL_012550040</name>
</gene>
<dbReference type="EMBL" id="DF238204">
    <property type="protein sequence ID" value="GAQ93022.1"/>
    <property type="molecule type" value="Genomic_DNA"/>
</dbReference>
<name>A0A1Y1ISK0_KLENI</name>
<evidence type="ECO:0000313" key="1">
    <source>
        <dbReference type="EMBL" id="GAQ93022.1"/>
    </source>
</evidence>
<reference evidence="1 2" key="1">
    <citation type="journal article" date="2014" name="Nat. Commun.">
        <title>Klebsormidium flaccidum genome reveals primary factors for plant terrestrial adaptation.</title>
        <authorList>
            <person name="Hori K."/>
            <person name="Maruyama F."/>
            <person name="Fujisawa T."/>
            <person name="Togashi T."/>
            <person name="Yamamoto N."/>
            <person name="Seo M."/>
            <person name="Sato S."/>
            <person name="Yamada T."/>
            <person name="Mori H."/>
            <person name="Tajima N."/>
            <person name="Moriyama T."/>
            <person name="Ikeuchi M."/>
            <person name="Watanabe M."/>
            <person name="Wada H."/>
            <person name="Kobayashi K."/>
            <person name="Saito M."/>
            <person name="Masuda T."/>
            <person name="Sasaki-Sekimoto Y."/>
            <person name="Mashiguchi K."/>
            <person name="Awai K."/>
            <person name="Shimojima M."/>
            <person name="Masuda S."/>
            <person name="Iwai M."/>
            <person name="Nobusawa T."/>
            <person name="Narise T."/>
            <person name="Kondo S."/>
            <person name="Saito H."/>
            <person name="Sato R."/>
            <person name="Murakawa M."/>
            <person name="Ihara Y."/>
            <person name="Oshima-Yamada Y."/>
            <person name="Ohtaka K."/>
            <person name="Satoh M."/>
            <person name="Sonobe K."/>
            <person name="Ishii M."/>
            <person name="Ohtani R."/>
            <person name="Kanamori-Sato M."/>
            <person name="Honoki R."/>
            <person name="Miyazaki D."/>
            <person name="Mochizuki H."/>
            <person name="Umetsu J."/>
            <person name="Higashi K."/>
            <person name="Shibata D."/>
            <person name="Kamiya Y."/>
            <person name="Sato N."/>
            <person name="Nakamura Y."/>
            <person name="Tabata S."/>
            <person name="Ida S."/>
            <person name="Kurokawa K."/>
            <person name="Ohta H."/>
        </authorList>
    </citation>
    <scope>NUCLEOTIDE SEQUENCE [LARGE SCALE GENOMIC DNA]</scope>
    <source>
        <strain evidence="1 2">NIES-2285</strain>
    </source>
</reference>
<evidence type="ECO:0000313" key="2">
    <source>
        <dbReference type="Proteomes" id="UP000054558"/>
    </source>
</evidence>
<dbReference type="PANTHER" id="PTHR11439:SF491">
    <property type="entry name" value="INTEGRASE CATALYTIC DOMAIN-CONTAINING PROTEIN"/>
    <property type="match status" value="1"/>
</dbReference>
<dbReference type="AlphaFoldDB" id="A0A1Y1ISK0"/>
<dbReference type="OrthoDB" id="1935999at2759"/>
<dbReference type="STRING" id="105231.A0A1Y1ISK0"/>
<dbReference type="Proteomes" id="UP000054558">
    <property type="component" value="Unassembled WGS sequence"/>
</dbReference>
<accession>A0A1Y1ISK0</accession>
<dbReference type="OMA" id="NPDYHER"/>
<sequence length="268" mass="29562">MATRERDCFFTDVVATWRAPLADPSSLAPWSVELGNFEFVASFADAAHLVGLVNGERVYLIVRIDDILVAARGAERIAKIKAHLADNFDVRDLEVATYFLGMEPWGHWRAALRADGGTLGGGVWGRALLGEDRGGRNTFGWSDEVLEAFCDTDFAGNVDMRRSTTGHVFLVYGGEVSWSSRLQPTVAAQTVEGDMSAEQAVKEALWFRMAGDLGLDPGTVQIHCDNNTALEASDRPQRSKHIDVLHHFARKRVARKEVGFARTARWAT</sequence>
<dbReference type="CDD" id="cd09272">
    <property type="entry name" value="RNase_HI_RT_Ty1"/>
    <property type="match status" value="1"/>
</dbReference>
<evidence type="ECO:0008006" key="3">
    <source>
        <dbReference type="Google" id="ProtNLM"/>
    </source>
</evidence>
<protein>
    <recommendedName>
        <fullName evidence="3">Reverse transcriptase Ty1/copia-type domain-containing protein</fullName>
    </recommendedName>
</protein>
<dbReference type="PANTHER" id="PTHR11439">
    <property type="entry name" value="GAG-POL-RELATED RETROTRANSPOSON"/>
    <property type="match status" value="1"/>
</dbReference>
<proteinExistence type="predicted"/>
<organism evidence="1 2">
    <name type="scientific">Klebsormidium nitens</name>
    <name type="common">Green alga</name>
    <name type="synonym">Ulothrix nitens</name>
    <dbReference type="NCBI Taxonomy" id="105231"/>
    <lineage>
        <taxon>Eukaryota</taxon>
        <taxon>Viridiplantae</taxon>
        <taxon>Streptophyta</taxon>
        <taxon>Klebsormidiophyceae</taxon>
        <taxon>Klebsormidiales</taxon>
        <taxon>Klebsormidiaceae</taxon>
        <taxon>Klebsormidium</taxon>
    </lineage>
</organism>